<proteinExistence type="predicted"/>
<keyword evidence="1" id="KW-1133">Transmembrane helix</keyword>
<protein>
    <submittedName>
        <fullName evidence="3">Uncharacterized protein LOC105109390</fullName>
    </submittedName>
</protein>
<name>A0AAJ6T1E2_POPEU</name>
<sequence>MLDLPLRLFVSQVRGDLVLDATWFGALGWGAVAFFWLRFVLPALAVPGSSWIAGGVGGSFSCFSFGSWEYLGLLGLFGCSVDKLLFQKQWKSKKTTSYTI</sequence>
<dbReference type="Proteomes" id="UP000694918">
    <property type="component" value="Unplaced"/>
</dbReference>
<dbReference type="RefSeq" id="XP_011002406.1">
    <property type="nucleotide sequence ID" value="XM_011004104.1"/>
</dbReference>
<evidence type="ECO:0000256" key="1">
    <source>
        <dbReference type="SAM" id="Phobius"/>
    </source>
</evidence>
<keyword evidence="1" id="KW-0812">Transmembrane</keyword>
<evidence type="ECO:0000313" key="2">
    <source>
        <dbReference type="Proteomes" id="UP000694918"/>
    </source>
</evidence>
<keyword evidence="1" id="KW-0472">Membrane</keyword>
<feature type="transmembrane region" description="Helical" evidence="1">
    <location>
        <begin position="21"/>
        <end position="45"/>
    </location>
</feature>
<feature type="transmembrane region" description="Helical" evidence="1">
    <location>
        <begin position="65"/>
        <end position="86"/>
    </location>
</feature>
<dbReference type="AlphaFoldDB" id="A0AAJ6T1E2"/>
<reference evidence="3" key="1">
    <citation type="submission" date="2025-08" db="UniProtKB">
        <authorList>
            <consortium name="RefSeq"/>
        </authorList>
    </citation>
    <scope>IDENTIFICATION</scope>
</reference>
<evidence type="ECO:0000313" key="3">
    <source>
        <dbReference type="RefSeq" id="XP_011002406.1"/>
    </source>
</evidence>
<dbReference type="KEGG" id="peu:105109390"/>
<organism evidence="2 3">
    <name type="scientific">Populus euphratica</name>
    <name type="common">Euphrates poplar</name>
    <dbReference type="NCBI Taxonomy" id="75702"/>
    <lineage>
        <taxon>Eukaryota</taxon>
        <taxon>Viridiplantae</taxon>
        <taxon>Streptophyta</taxon>
        <taxon>Embryophyta</taxon>
        <taxon>Tracheophyta</taxon>
        <taxon>Spermatophyta</taxon>
        <taxon>Magnoliopsida</taxon>
        <taxon>eudicotyledons</taxon>
        <taxon>Gunneridae</taxon>
        <taxon>Pentapetalae</taxon>
        <taxon>rosids</taxon>
        <taxon>fabids</taxon>
        <taxon>Malpighiales</taxon>
        <taxon>Salicaceae</taxon>
        <taxon>Saliceae</taxon>
        <taxon>Populus</taxon>
    </lineage>
</organism>
<gene>
    <name evidence="3" type="primary">LOC105109390</name>
</gene>
<accession>A0AAJ6T1E2</accession>
<keyword evidence="2" id="KW-1185">Reference proteome</keyword>
<dbReference type="GeneID" id="105109390"/>